<keyword evidence="2" id="KW-0732">Signal</keyword>
<accession>Q0YP75</accession>
<evidence type="ECO:0000256" key="2">
    <source>
        <dbReference type="SAM" id="SignalP"/>
    </source>
</evidence>
<organism evidence="3 4">
    <name type="scientific">Chlorobium ferrooxidans DSM 13031</name>
    <dbReference type="NCBI Taxonomy" id="377431"/>
    <lineage>
        <taxon>Bacteria</taxon>
        <taxon>Pseudomonadati</taxon>
        <taxon>Chlorobiota</taxon>
        <taxon>Chlorobiia</taxon>
        <taxon>Chlorobiales</taxon>
        <taxon>Chlorobiaceae</taxon>
        <taxon>Chlorobium/Pelodictyon group</taxon>
        <taxon>Chlorobium</taxon>
    </lineage>
</organism>
<dbReference type="OrthoDB" id="1525379at2"/>
<dbReference type="AlphaFoldDB" id="Q0YP75"/>
<dbReference type="Proteomes" id="UP000004162">
    <property type="component" value="Unassembled WGS sequence"/>
</dbReference>
<feature type="signal peptide" evidence="2">
    <location>
        <begin position="1"/>
        <end position="25"/>
    </location>
</feature>
<proteinExistence type="predicted"/>
<evidence type="ECO:0000313" key="4">
    <source>
        <dbReference type="Proteomes" id="UP000004162"/>
    </source>
</evidence>
<comment type="caution">
    <text evidence="3">The sequence shown here is derived from an EMBL/GenBank/DDBJ whole genome shotgun (WGS) entry which is preliminary data.</text>
</comment>
<reference evidence="3 4" key="1">
    <citation type="submission" date="2006-07" db="EMBL/GenBank/DDBJ databases">
        <title>Annotation of the draft genome assembly of Chlorobium ferroxidans DSM 13031.</title>
        <authorList>
            <consortium name="US DOE Joint Genome Institute (JGI-ORNL)"/>
            <person name="Larimer F."/>
            <person name="Land M."/>
            <person name="Hauser L."/>
        </authorList>
    </citation>
    <scope>NUCLEOTIDE SEQUENCE [LARGE SCALE GENOMIC DNA]</scope>
    <source>
        <strain evidence="3 4">DSM 13031</strain>
    </source>
</reference>
<name>Q0YP75_9CHLB</name>
<feature type="compositionally biased region" description="Gly residues" evidence="1">
    <location>
        <begin position="86"/>
        <end position="98"/>
    </location>
</feature>
<keyword evidence="4" id="KW-1185">Reference proteome</keyword>
<feature type="compositionally biased region" description="Gly residues" evidence="1">
    <location>
        <begin position="28"/>
        <end position="44"/>
    </location>
</feature>
<evidence type="ECO:0000313" key="3">
    <source>
        <dbReference type="EMBL" id="EAT58112.1"/>
    </source>
</evidence>
<protein>
    <submittedName>
        <fullName evidence="3">Uncharacterized protein</fullName>
    </submittedName>
</protein>
<feature type="chain" id="PRO_5004179338" evidence="2">
    <location>
        <begin position="26"/>
        <end position="116"/>
    </location>
</feature>
<reference evidence="3 4" key="2">
    <citation type="submission" date="2006-07" db="EMBL/GenBank/DDBJ databases">
        <title>Sequencing of the draft genome and assembly of Chlorobium ferroxidans DSM 13031.</title>
        <authorList>
            <consortium name="US DOE Joint Genome Institute (JGI-PGF)"/>
            <person name="Copeland A."/>
            <person name="Lucas S."/>
            <person name="Lapidus A."/>
            <person name="Barry K."/>
            <person name="Glavina del Rio T."/>
            <person name="Dalin E."/>
            <person name="Tice H."/>
            <person name="Bruce D."/>
            <person name="Pitluck S."/>
            <person name="Richardson P."/>
        </authorList>
    </citation>
    <scope>NUCLEOTIDE SEQUENCE [LARGE SCALE GENOMIC DNA]</scope>
    <source>
        <strain evidence="3 4">DSM 13031</strain>
    </source>
</reference>
<evidence type="ECO:0000256" key="1">
    <source>
        <dbReference type="SAM" id="MobiDB-lite"/>
    </source>
</evidence>
<dbReference type="RefSeq" id="WP_006367303.1">
    <property type="nucleotide sequence ID" value="NZ_AASE01000032.1"/>
</dbReference>
<feature type="region of interest" description="Disordered" evidence="1">
    <location>
        <begin position="24"/>
        <end position="116"/>
    </location>
</feature>
<dbReference type="EMBL" id="AASE01000032">
    <property type="protein sequence ID" value="EAT58112.1"/>
    <property type="molecule type" value="Genomic_DNA"/>
</dbReference>
<gene>
    <name evidence="3" type="ORF">CferDRAFT_0099</name>
</gene>
<sequence length="116" mass="11286">MKKIIGMAMIAGSIITLSLSNPLYARGPQGGGAGGGMGMGGTGTGSSNRGFVDADNNGINDRARDTNNDGIPDGQDPDYVRPRDGSGAGRGAVSGSGTGTPVLDGTGPHGAGKAAR</sequence>